<keyword evidence="2" id="KW-1185">Reference proteome</keyword>
<dbReference type="Proteomes" id="UP001054945">
    <property type="component" value="Unassembled WGS sequence"/>
</dbReference>
<dbReference type="AlphaFoldDB" id="A0AAV4V2P4"/>
<evidence type="ECO:0000313" key="2">
    <source>
        <dbReference type="Proteomes" id="UP001054945"/>
    </source>
</evidence>
<reference evidence="1 2" key="1">
    <citation type="submission" date="2021-06" db="EMBL/GenBank/DDBJ databases">
        <title>Caerostris extrusa draft genome.</title>
        <authorList>
            <person name="Kono N."/>
            <person name="Arakawa K."/>
        </authorList>
    </citation>
    <scope>NUCLEOTIDE SEQUENCE [LARGE SCALE GENOMIC DNA]</scope>
</reference>
<evidence type="ECO:0000313" key="1">
    <source>
        <dbReference type="EMBL" id="GIY64098.1"/>
    </source>
</evidence>
<gene>
    <name evidence="1" type="ORF">CEXT_201781</name>
</gene>
<comment type="caution">
    <text evidence="1">The sequence shown here is derived from an EMBL/GenBank/DDBJ whole genome shotgun (WGS) entry which is preliminary data.</text>
</comment>
<protein>
    <submittedName>
        <fullName evidence="1">Uncharacterized protein</fullName>
    </submittedName>
</protein>
<dbReference type="EMBL" id="BPLR01013832">
    <property type="protein sequence ID" value="GIY64098.1"/>
    <property type="molecule type" value="Genomic_DNA"/>
</dbReference>
<name>A0AAV4V2P4_CAEEX</name>
<proteinExistence type="predicted"/>
<sequence>MQCRWNRRPSQRATALTQPWQRADRMLSVMAWRYESTLYIVQEWFSGLNILHFAAFAWVAQLNLQRRTFNLGNLENAWEVNKSFLHTKPPGTQMKGMCPKSVSPDTLEKKELTAICHERNLKIRVRLCRMSLSCSVPERRFFHEWRGEVWQLSSLLHILSP</sequence>
<organism evidence="1 2">
    <name type="scientific">Caerostris extrusa</name>
    <name type="common">Bark spider</name>
    <name type="synonym">Caerostris bankana</name>
    <dbReference type="NCBI Taxonomy" id="172846"/>
    <lineage>
        <taxon>Eukaryota</taxon>
        <taxon>Metazoa</taxon>
        <taxon>Ecdysozoa</taxon>
        <taxon>Arthropoda</taxon>
        <taxon>Chelicerata</taxon>
        <taxon>Arachnida</taxon>
        <taxon>Araneae</taxon>
        <taxon>Araneomorphae</taxon>
        <taxon>Entelegynae</taxon>
        <taxon>Araneoidea</taxon>
        <taxon>Araneidae</taxon>
        <taxon>Caerostris</taxon>
    </lineage>
</organism>
<accession>A0AAV4V2P4</accession>